<dbReference type="InterPro" id="IPR036736">
    <property type="entry name" value="ACP-like_sf"/>
</dbReference>
<dbReference type="Gene3D" id="3.30.300.30">
    <property type="match status" value="1"/>
</dbReference>
<dbReference type="InterPro" id="IPR045851">
    <property type="entry name" value="AMP-bd_C_sf"/>
</dbReference>
<dbReference type="Pfam" id="PF00550">
    <property type="entry name" value="PP-binding"/>
    <property type="match status" value="1"/>
</dbReference>
<reference evidence="4 5" key="1">
    <citation type="journal article" date="2019" name="Emerg. Microbes Infect.">
        <title>Comprehensive subspecies identification of 175 nontuberculous mycobacteria species based on 7547 genomic profiles.</title>
        <authorList>
            <person name="Matsumoto Y."/>
            <person name="Kinjo T."/>
            <person name="Motooka D."/>
            <person name="Nabeya D."/>
            <person name="Jung N."/>
            <person name="Uechi K."/>
            <person name="Horii T."/>
            <person name="Iida T."/>
            <person name="Fujita J."/>
            <person name="Nakamura S."/>
        </authorList>
    </citation>
    <scope>NUCLEOTIDE SEQUENCE [LARGE SCALE GENOMIC DNA]</scope>
    <source>
        <strain evidence="4 5">JCM 30726</strain>
    </source>
</reference>
<dbReference type="AlphaFoldDB" id="A0A7I9ZFE9"/>
<dbReference type="PANTHER" id="PTHR45527:SF1">
    <property type="entry name" value="FATTY ACID SYNTHASE"/>
    <property type="match status" value="1"/>
</dbReference>
<organism evidence="4 5">
    <name type="scientific">Mycobacterium timonense</name>
    <dbReference type="NCBI Taxonomy" id="701043"/>
    <lineage>
        <taxon>Bacteria</taxon>
        <taxon>Bacillati</taxon>
        <taxon>Actinomycetota</taxon>
        <taxon>Actinomycetes</taxon>
        <taxon>Mycobacteriales</taxon>
        <taxon>Mycobacteriaceae</taxon>
        <taxon>Mycobacterium</taxon>
        <taxon>Mycobacterium avium complex (MAC)</taxon>
    </lineage>
</organism>
<dbReference type="SUPFAM" id="SSF56801">
    <property type="entry name" value="Acetyl-CoA synthetase-like"/>
    <property type="match status" value="1"/>
</dbReference>
<proteinExistence type="predicted"/>
<dbReference type="PROSITE" id="PS50075">
    <property type="entry name" value="CARRIER"/>
    <property type="match status" value="1"/>
</dbReference>
<dbReference type="Gene3D" id="3.40.50.1820">
    <property type="entry name" value="alpha/beta hydrolase"/>
    <property type="match status" value="1"/>
</dbReference>
<gene>
    <name evidence="4" type="ORF">MTIM_52750</name>
</gene>
<keyword evidence="2" id="KW-0597">Phosphoprotein</keyword>
<dbReference type="PANTHER" id="PTHR45527">
    <property type="entry name" value="NONRIBOSOMAL PEPTIDE SYNTHETASE"/>
    <property type="match status" value="1"/>
</dbReference>
<dbReference type="InterPro" id="IPR006162">
    <property type="entry name" value="Ppantetheine_attach_site"/>
</dbReference>
<dbReference type="GO" id="GO:0043041">
    <property type="term" value="P:amino acid activation for nonribosomal peptide biosynthetic process"/>
    <property type="evidence" value="ECO:0007669"/>
    <property type="project" value="TreeGrafter"/>
</dbReference>
<protein>
    <recommendedName>
        <fullName evidence="3">Carrier domain-containing protein</fullName>
    </recommendedName>
</protein>
<dbReference type="SUPFAM" id="SSF47336">
    <property type="entry name" value="ACP-like"/>
    <property type="match status" value="1"/>
</dbReference>
<dbReference type="Proteomes" id="UP000465301">
    <property type="component" value="Unassembled WGS sequence"/>
</dbReference>
<evidence type="ECO:0000313" key="4">
    <source>
        <dbReference type="EMBL" id="GFG99396.1"/>
    </source>
</evidence>
<dbReference type="GO" id="GO:0044550">
    <property type="term" value="P:secondary metabolite biosynthetic process"/>
    <property type="evidence" value="ECO:0007669"/>
    <property type="project" value="TreeGrafter"/>
</dbReference>
<feature type="domain" description="Carrier" evidence="3">
    <location>
        <begin position="49"/>
        <end position="127"/>
    </location>
</feature>
<dbReference type="GO" id="GO:0031177">
    <property type="term" value="F:phosphopantetheine binding"/>
    <property type="evidence" value="ECO:0007669"/>
    <property type="project" value="InterPro"/>
</dbReference>
<dbReference type="InterPro" id="IPR009081">
    <property type="entry name" value="PP-bd_ACP"/>
</dbReference>
<dbReference type="InterPro" id="IPR020806">
    <property type="entry name" value="PKS_PP-bd"/>
</dbReference>
<evidence type="ECO:0000259" key="3">
    <source>
        <dbReference type="PROSITE" id="PS50075"/>
    </source>
</evidence>
<evidence type="ECO:0000256" key="2">
    <source>
        <dbReference type="ARBA" id="ARBA00022553"/>
    </source>
</evidence>
<dbReference type="InterPro" id="IPR029058">
    <property type="entry name" value="AB_hydrolase_fold"/>
</dbReference>
<comment type="caution">
    <text evidence="4">The sequence shown here is derived from an EMBL/GenBank/DDBJ whole genome shotgun (WGS) entry which is preliminary data.</text>
</comment>
<dbReference type="EMBL" id="BLLA01000003">
    <property type="protein sequence ID" value="GFG99396.1"/>
    <property type="molecule type" value="Genomic_DNA"/>
</dbReference>
<keyword evidence="1" id="KW-0596">Phosphopantetheine</keyword>
<accession>A0A7I9ZFE9</accession>
<keyword evidence="5" id="KW-1185">Reference proteome</keyword>
<dbReference type="GO" id="GO:0005829">
    <property type="term" value="C:cytosol"/>
    <property type="evidence" value="ECO:0007669"/>
    <property type="project" value="TreeGrafter"/>
</dbReference>
<dbReference type="PROSITE" id="PS00012">
    <property type="entry name" value="PHOSPHOPANTETHEINE"/>
    <property type="match status" value="1"/>
</dbReference>
<evidence type="ECO:0000313" key="5">
    <source>
        <dbReference type="Proteomes" id="UP000465301"/>
    </source>
</evidence>
<sequence>MRQRLSAWLPEYMVPTHIVVLDEFPMTSSGKIDRKALPAPAFATTAFRAPQTQTEKIVAGLFAEVLAIDKVGADDSFFDLGGDSLSAMRLIAAVNTVLDADLSVRGVRGAHGCPVGAPDRSGWGLSR</sequence>
<name>A0A7I9ZFE9_9MYCO</name>
<dbReference type="SMART" id="SM00823">
    <property type="entry name" value="PKS_PP"/>
    <property type="match status" value="1"/>
</dbReference>
<evidence type="ECO:0000256" key="1">
    <source>
        <dbReference type="ARBA" id="ARBA00022450"/>
    </source>
</evidence>